<evidence type="ECO:0000313" key="5">
    <source>
        <dbReference type="Proteomes" id="UP000486760"/>
    </source>
</evidence>
<dbReference type="InterPro" id="IPR057326">
    <property type="entry name" value="KR_dom"/>
</dbReference>
<dbReference type="SMART" id="SM00822">
    <property type="entry name" value="PKS_KR"/>
    <property type="match status" value="1"/>
</dbReference>
<dbReference type="PRINTS" id="PR00081">
    <property type="entry name" value="GDHRDH"/>
</dbReference>
<dbReference type="PANTHER" id="PTHR42760">
    <property type="entry name" value="SHORT-CHAIN DEHYDROGENASES/REDUCTASES FAMILY MEMBER"/>
    <property type="match status" value="1"/>
</dbReference>
<dbReference type="InterPro" id="IPR036291">
    <property type="entry name" value="NAD(P)-bd_dom_sf"/>
</dbReference>
<evidence type="ECO:0000313" key="4">
    <source>
        <dbReference type="EMBL" id="KAA0014590.1"/>
    </source>
</evidence>
<dbReference type="Proteomes" id="UP000486760">
    <property type="component" value="Unassembled WGS sequence"/>
</dbReference>
<proteinExistence type="inferred from homology"/>
<dbReference type="EMBL" id="VTPY01000001">
    <property type="protein sequence ID" value="KAA0014590.1"/>
    <property type="molecule type" value="Genomic_DNA"/>
</dbReference>
<evidence type="ECO:0000256" key="2">
    <source>
        <dbReference type="ARBA" id="ARBA00023002"/>
    </source>
</evidence>
<gene>
    <name evidence="4" type="ORF">F0A17_02795</name>
</gene>
<dbReference type="GO" id="GO:0016616">
    <property type="term" value="F:oxidoreductase activity, acting on the CH-OH group of donors, NAD or NADP as acceptor"/>
    <property type="evidence" value="ECO:0007669"/>
    <property type="project" value="UniProtKB-ARBA"/>
</dbReference>
<dbReference type="InterPro" id="IPR002347">
    <property type="entry name" value="SDR_fam"/>
</dbReference>
<organism evidence="4 5">
    <name type="scientific">Billgrantia pellis</name>
    <dbReference type="NCBI Taxonomy" id="2606936"/>
    <lineage>
        <taxon>Bacteria</taxon>
        <taxon>Pseudomonadati</taxon>
        <taxon>Pseudomonadota</taxon>
        <taxon>Gammaproteobacteria</taxon>
        <taxon>Oceanospirillales</taxon>
        <taxon>Halomonadaceae</taxon>
        <taxon>Billgrantia</taxon>
    </lineage>
</organism>
<protein>
    <submittedName>
        <fullName evidence="4">SDR family oxidoreductase</fullName>
    </submittedName>
</protein>
<dbReference type="SUPFAM" id="SSF51735">
    <property type="entry name" value="NAD(P)-binding Rossmann-fold domains"/>
    <property type="match status" value="1"/>
</dbReference>
<keyword evidence="2" id="KW-0560">Oxidoreductase</keyword>
<dbReference type="FunFam" id="3.40.50.720:FF:000084">
    <property type="entry name" value="Short-chain dehydrogenase reductase"/>
    <property type="match status" value="1"/>
</dbReference>
<comment type="similarity">
    <text evidence="1">Belongs to the short-chain dehydrogenases/reductases (SDR) family.</text>
</comment>
<evidence type="ECO:0000256" key="1">
    <source>
        <dbReference type="ARBA" id="ARBA00006484"/>
    </source>
</evidence>
<dbReference type="AlphaFoldDB" id="A0A7V7G2W4"/>
<dbReference type="PANTHER" id="PTHR42760:SF133">
    <property type="entry name" value="3-OXOACYL-[ACYL-CARRIER-PROTEIN] REDUCTASE"/>
    <property type="match status" value="1"/>
</dbReference>
<sequence length="263" mass="27678">MQNYYSIPKETSVSKRVLVTGGARGIGRIIATRLAREGWSVVVADLDAEGASESASELPGSQHEGLQVDISDEQQVSELFDEAERQAPLNALVCNAGLLILRKDGNRSPITEMPLAEFQKTSEVNLTGTFLTIREFLRRRQRAGAESGRIVTFSSSAAQLGGYRSSAAYIAAKSGILGLTKAAAREAASMGITVNAVAPGSIDAPMLRLSLKEGDERQAASGIPLGRLGTPEDVAGAVAFLVSEDAAYITGAVIDINGGVRMQ</sequence>
<dbReference type="Pfam" id="PF13561">
    <property type="entry name" value="adh_short_C2"/>
    <property type="match status" value="1"/>
</dbReference>
<name>A0A7V7G2W4_9GAMM</name>
<dbReference type="Gene3D" id="3.40.50.720">
    <property type="entry name" value="NAD(P)-binding Rossmann-like Domain"/>
    <property type="match status" value="1"/>
</dbReference>
<keyword evidence="5" id="KW-1185">Reference proteome</keyword>
<reference evidence="4 5" key="1">
    <citation type="submission" date="2019-08" db="EMBL/GenBank/DDBJ databases">
        <title>Bioinformatics analysis of the strain L3 and L5.</title>
        <authorList>
            <person name="Li X."/>
        </authorList>
    </citation>
    <scope>NUCLEOTIDE SEQUENCE [LARGE SCALE GENOMIC DNA]</scope>
    <source>
        <strain evidence="4 5">L5</strain>
    </source>
</reference>
<comment type="caution">
    <text evidence="4">The sequence shown here is derived from an EMBL/GenBank/DDBJ whole genome shotgun (WGS) entry which is preliminary data.</text>
</comment>
<evidence type="ECO:0000259" key="3">
    <source>
        <dbReference type="SMART" id="SM00822"/>
    </source>
</evidence>
<feature type="domain" description="Ketoreductase" evidence="3">
    <location>
        <begin position="15"/>
        <end position="205"/>
    </location>
</feature>
<dbReference type="PRINTS" id="PR00080">
    <property type="entry name" value="SDRFAMILY"/>
</dbReference>
<accession>A0A7V7G2W4</accession>